<dbReference type="HOGENOM" id="CLU_1225130_0_0_1"/>
<evidence type="ECO:0000313" key="2">
    <source>
        <dbReference type="EMBL" id="EKV06738.1"/>
    </source>
</evidence>
<reference evidence="3" key="1">
    <citation type="journal article" date="2012" name="BMC Genomics">
        <title>Genome sequence of the necrotrophic fungus Penicillium digitatum, the main postharvest pathogen of citrus.</title>
        <authorList>
            <person name="Marcet-Houben M."/>
            <person name="Ballester A.-R."/>
            <person name="de la Fuente B."/>
            <person name="Harries E."/>
            <person name="Marcos J.F."/>
            <person name="Gonzalez-Candelas L."/>
            <person name="Gabaldon T."/>
        </authorList>
    </citation>
    <scope>NUCLEOTIDE SEQUENCE [LARGE SCALE GENOMIC DNA]</scope>
    <source>
        <strain evidence="3">Pd1 / CECT 20795</strain>
    </source>
</reference>
<name>K9FVK5_PEND1</name>
<keyword evidence="1" id="KW-0812">Transmembrane</keyword>
<sequence length="226" mass="25086">MARLVKSPCLGEKKTRHASLSTSQKVLEPVTSLGQLTDIATKDFEITSALKLIAVSVTQQRFLVAKHLVIHPVTLTLVALGFANSVNAIYHDPCGWPYISVISTTVVLAILGIVIHLMWKYNTEAEKVGALNWLYGHDPDASAVTNQEDPAFNSDDGVTFVVMHRFGGRIVGTLVMSIVYNGIRPRPKATKERSNWRKLRCFHTCLDCPTKLPWLRGWCCAPQRSC</sequence>
<gene>
    <name evidence="2" type="ORF">PDIP_77030</name>
</gene>
<dbReference type="Proteomes" id="UP000009886">
    <property type="component" value="Unassembled WGS sequence"/>
</dbReference>
<accession>K9FVK5</accession>
<dbReference type="OrthoDB" id="5343688at2759"/>
<comment type="caution">
    <text evidence="2">The sequence shown here is derived from an EMBL/GenBank/DDBJ whole genome shotgun (WGS) entry which is preliminary data.</text>
</comment>
<evidence type="ECO:0000313" key="3">
    <source>
        <dbReference type="Proteomes" id="UP000009886"/>
    </source>
</evidence>
<evidence type="ECO:0000256" key="1">
    <source>
        <dbReference type="SAM" id="Phobius"/>
    </source>
</evidence>
<protein>
    <submittedName>
        <fullName evidence="2">Uncharacterized protein</fullName>
    </submittedName>
</protein>
<dbReference type="AlphaFoldDB" id="K9FVK5"/>
<dbReference type="VEuPathDB" id="FungiDB:PDIP_77030"/>
<feature type="transmembrane region" description="Helical" evidence="1">
    <location>
        <begin position="96"/>
        <end position="119"/>
    </location>
</feature>
<keyword evidence="1" id="KW-1133">Transmembrane helix</keyword>
<feature type="transmembrane region" description="Helical" evidence="1">
    <location>
        <begin position="68"/>
        <end position="90"/>
    </location>
</feature>
<dbReference type="EMBL" id="AKCU01000472">
    <property type="protein sequence ID" value="EKV06738.1"/>
    <property type="molecule type" value="Genomic_DNA"/>
</dbReference>
<keyword evidence="1" id="KW-0472">Membrane</keyword>
<dbReference type="KEGG" id="pdp:PDIP_77030"/>
<organism evidence="2 3">
    <name type="scientific">Penicillium digitatum (strain Pd1 / CECT 20795)</name>
    <name type="common">Green mold</name>
    <dbReference type="NCBI Taxonomy" id="1170230"/>
    <lineage>
        <taxon>Eukaryota</taxon>
        <taxon>Fungi</taxon>
        <taxon>Dikarya</taxon>
        <taxon>Ascomycota</taxon>
        <taxon>Pezizomycotina</taxon>
        <taxon>Eurotiomycetes</taxon>
        <taxon>Eurotiomycetidae</taxon>
        <taxon>Eurotiales</taxon>
        <taxon>Aspergillaceae</taxon>
        <taxon>Penicillium</taxon>
    </lineage>
</organism>
<proteinExistence type="predicted"/>